<reference evidence="3 4" key="1">
    <citation type="submission" date="2015-12" db="EMBL/GenBank/DDBJ databases">
        <authorList>
            <person name="Shamseldin A."/>
            <person name="Moawad H."/>
            <person name="Abd El-Rahim W.M."/>
            <person name="Sadowsky M.J."/>
        </authorList>
    </citation>
    <scope>NUCLEOTIDE SEQUENCE [LARGE SCALE GENOMIC DNA]</scope>
    <source>
        <strain evidence="3 4">SM2</strain>
    </source>
</reference>
<dbReference type="Gene3D" id="3.40.30.10">
    <property type="entry name" value="Glutaredoxin"/>
    <property type="match status" value="1"/>
</dbReference>
<evidence type="ECO:0000259" key="2">
    <source>
        <dbReference type="PROSITE" id="PS50405"/>
    </source>
</evidence>
<evidence type="ECO:0000313" key="4">
    <source>
        <dbReference type="Proteomes" id="UP000074119"/>
    </source>
</evidence>
<dbReference type="InterPro" id="IPR036282">
    <property type="entry name" value="Glutathione-S-Trfase_C_sf"/>
</dbReference>
<proteinExistence type="predicted"/>
<dbReference type="InterPro" id="IPR036249">
    <property type="entry name" value="Thioredoxin-like_sf"/>
</dbReference>
<evidence type="ECO:0000259" key="1">
    <source>
        <dbReference type="PROSITE" id="PS50404"/>
    </source>
</evidence>
<dbReference type="PANTHER" id="PTHR43968:SF6">
    <property type="entry name" value="GLUTATHIONE S-TRANSFERASE OMEGA"/>
    <property type="match status" value="1"/>
</dbReference>
<evidence type="ECO:0000313" key="3">
    <source>
        <dbReference type="EMBL" id="AMO69950.1"/>
    </source>
</evidence>
<dbReference type="PROSITE" id="PS50404">
    <property type="entry name" value="GST_NTER"/>
    <property type="match status" value="1"/>
</dbReference>
<dbReference type="AlphaFoldDB" id="A0A127M9P8"/>
<sequence>MLKLYGFAVSNYFNMVKHAMLYKGLAFDEITTFPGADPAYIDKSPMGKVPCIETEQGCLAETSVILSYLEAAYPEKPLYPADAFQRAKVNEIMKVAELYIELPARRLFPEVLAGKAVSDDIKAESRETLTKGCKALAALIQLPDSPYVAGDSMSMADIVLRYALIPAGMCAHAIYQWDLVAEVPGLAQWSKRMAGQDISQQLDKANQEGMAAFLQAMKSK</sequence>
<protein>
    <submittedName>
        <fullName evidence="3">Glutathione S-transferase</fullName>
    </submittedName>
</protein>
<keyword evidence="3" id="KW-0808">Transferase</keyword>
<dbReference type="CDD" id="cd00570">
    <property type="entry name" value="GST_N_family"/>
    <property type="match status" value="1"/>
</dbReference>
<gene>
    <name evidence="3" type="ORF">AZF00_17305</name>
</gene>
<feature type="domain" description="GST N-terminal" evidence="1">
    <location>
        <begin position="1"/>
        <end position="77"/>
    </location>
</feature>
<dbReference type="SUPFAM" id="SSF52833">
    <property type="entry name" value="Thioredoxin-like"/>
    <property type="match status" value="1"/>
</dbReference>
<organism evidence="3 4">
    <name type="scientific">Zhongshania aliphaticivorans</name>
    <dbReference type="NCBI Taxonomy" id="1470434"/>
    <lineage>
        <taxon>Bacteria</taxon>
        <taxon>Pseudomonadati</taxon>
        <taxon>Pseudomonadota</taxon>
        <taxon>Gammaproteobacteria</taxon>
        <taxon>Cellvibrionales</taxon>
        <taxon>Spongiibacteraceae</taxon>
        <taxon>Zhongshania</taxon>
    </lineage>
</organism>
<dbReference type="InterPro" id="IPR050983">
    <property type="entry name" value="GST_Omega/HSP26"/>
</dbReference>
<dbReference type="PANTHER" id="PTHR43968">
    <property type="match status" value="1"/>
</dbReference>
<dbReference type="InterPro" id="IPR004045">
    <property type="entry name" value="Glutathione_S-Trfase_N"/>
</dbReference>
<dbReference type="Proteomes" id="UP000074119">
    <property type="component" value="Chromosome"/>
</dbReference>
<name>A0A127M9P8_9GAMM</name>
<dbReference type="SFLD" id="SFLDS00019">
    <property type="entry name" value="Glutathione_Transferase_(cytos"/>
    <property type="match status" value="1"/>
</dbReference>
<accession>A0A127M9P8</accession>
<dbReference type="GO" id="GO:0016740">
    <property type="term" value="F:transferase activity"/>
    <property type="evidence" value="ECO:0007669"/>
    <property type="project" value="UniProtKB-KW"/>
</dbReference>
<dbReference type="SUPFAM" id="SSF47616">
    <property type="entry name" value="GST C-terminal domain-like"/>
    <property type="match status" value="1"/>
</dbReference>
<dbReference type="Pfam" id="PF13417">
    <property type="entry name" value="GST_N_3"/>
    <property type="match status" value="1"/>
</dbReference>
<dbReference type="InterPro" id="IPR010987">
    <property type="entry name" value="Glutathione-S-Trfase_C-like"/>
</dbReference>
<dbReference type="RefSeq" id="WP_008252588.1">
    <property type="nucleotide sequence ID" value="NZ_CP014544.1"/>
</dbReference>
<dbReference type="Gene3D" id="1.20.1050.10">
    <property type="match status" value="1"/>
</dbReference>
<dbReference type="KEGG" id="zal:AZF00_17305"/>
<feature type="domain" description="GST C-terminal" evidence="2">
    <location>
        <begin position="82"/>
        <end position="213"/>
    </location>
</feature>
<dbReference type="GO" id="GO:0005737">
    <property type="term" value="C:cytoplasm"/>
    <property type="evidence" value="ECO:0007669"/>
    <property type="project" value="TreeGrafter"/>
</dbReference>
<dbReference type="STRING" id="1470434.AZF00_17305"/>
<dbReference type="SFLD" id="SFLDG00358">
    <property type="entry name" value="Main_(cytGST)"/>
    <property type="match status" value="1"/>
</dbReference>
<dbReference type="PROSITE" id="PS50405">
    <property type="entry name" value="GST_CTER"/>
    <property type="match status" value="1"/>
</dbReference>
<dbReference type="EMBL" id="CP014544">
    <property type="protein sequence ID" value="AMO69950.1"/>
    <property type="molecule type" value="Genomic_DNA"/>
</dbReference>
<dbReference type="InterPro" id="IPR040079">
    <property type="entry name" value="Glutathione_S-Trfase"/>
</dbReference>